<reference evidence="4" key="1">
    <citation type="submission" date="2025-08" db="UniProtKB">
        <authorList>
            <consortium name="RefSeq"/>
        </authorList>
    </citation>
    <scope>IDENTIFICATION</scope>
    <source>
        <tissue evidence="4">Muscle</tissue>
    </source>
</reference>
<organism evidence="3 4">
    <name type="scientific">Limulus polyphemus</name>
    <name type="common">Atlantic horseshoe crab</name>
    <dbReference type="NCBI Taxonomy" id="6850"/>
    <lineage>
        <taxon>Eukaryota</taxon>
        <taxon>Metazoa</taxon>
        <taxon>Ecdysozoa</taxon>
        <taxon>Arthropoda</taxon>
        <taxon>Chelicerata</taxon>
        <taxon>Merostomata</taxon>
        <taxon>Xiphosura</taxon>
        <taxon>Limulidae</taxon>
        <taxon>Limulus</taxon>
    </lineage>
</organism>
<dbReference type="Proteomes" id="UP000694941">
    <property type="component" value="Unplaced"/>
</dbReference>
<feature type="transmembrane region" description="Helical" evidence="1">
    <location>
        <begin position="530"/>
        <end position="552"/>
    </location>
</feature>
<keyword evidence="1" id="KW-0812">Transmembrane</keyword>
<keyword evidence="3" id="KW-1185">Reference proteome</keyword>
<proteinExistence type="predicted"/>
<dbReference type="InterPro" id="IPR013087">
    <property type="entry name" value="Znf_C2H2_type"/>
</dbReference>
<protein>
    <submittedName>
        <fullName evidence="4">Uncharacterized protein LOC106466260</fullName>
    </submittedName>
</protein>
<dbReference type="RefSeq" id="XP_013781972.1">
    <property type="nucleotide sequence ID" value="XM_013926518.2"/>
</dbReference>
<sequence length="871" mass="101687">MGWGEAVKLLEQCVNNTELYARSTKESKILLQAQEEVSIAKNWLNIEEFELNSSLVWRFGKRLNQEGHCSVLMQAFGQENLTFKIELAKTKKYYEVTDGKLSVCNHCKISFDSFQLFTDHVFEKHYLAQNCRWQCNVCNSKSFPYFEAFQSHVYHNHRVETTVTVQFQWVDLQKTGTYLEKATFYEQYECETTLQMLIKLGESVLSNFGSYWVFFWNCQDFATWYLYTLGIPLSLLGPTHSDRLTGSGSAGFLVQRAKAIAWFKTVSNCEEQLLKPLTYTPVLCCQCPYLPPMRLEHLHLHLKLAHPLIHNRVAENPEESENLERTLHLLDYIEDKKQDSDTWSTRLKEIAELFSWKICPARGLGESQSSFYIQKILQELNESFNDKLFSSRLMDFEVYTFTGSSVASHHSVLLHPVGNALCFTLEIRKTDICGYFHPFTQVSDFTSFKKTKLKFAGLAKTKTLQSLVTLFIDLLLNGQKEKDECIGFCIRFVHLIYPEKPRADRSTLHLLGSISSVYKLRLLAKRYEQVWFSFLFFLSNHFLSYFWFYSLYIFIIPYIMGRTVEFLFWGYKFIIYLWKAGKHSSSYHIICWCYPAVQEGLLYYKLLLCPNDPSFIIMLYALIIWRQSYHRKEGLVSLFIMQAKTGVQEPVQMATDWMAVLRIRKCSIYLLLHLALLLVELCISCFLQQRVSAWDMIFFLLAYSMKTHYLYLSKEVNLEISYIGLEKEFFDKKSITAVSRPKCALWSSVQLLVRGKSLLKSPDSDAILYSQILAKLFFKITMVSSACFVIFMVLIFGSQIPSYCFITVILYVEAIEKFYMHHEFRLQWTSCLTSQNSLNFSVSLPYSLLKKPHDSTSLVEIYSLFQNKHED</sequence>
<evidence type="ECO:0000313" key="3">
    <source>
        <dbReference type="Proteomes" id="UP000694941"/>
    </source>
</evidence>
<evidence type="ECO:0000259" key="2">
    <source>
        <dbReference type="SMART" id="SM00355"/>
    </source>
</evidence>
<dbReference type="GeneID" id="106466260"/>
<evidence type="ECO:0000256" key="1">
    <source>
        <dbReference type="SAM" id="Phobius"/>
    </source>
</evidence>
<accession>A0ABM1BH98</accession>
<gene>
    <name evidence="4" type="primary">LOC106466260</name>
</gene>
<feature type="transmembrane region" description="Helical" evidence="1">
    <location>
        <begin position="668"/>
        <end position="687"/>
    </location>
</feature>
<dbReference type="SMART" id="SM00355">
    <property type="entry name" value="ZnF_C2H2"/>
    <property type="match status" value="2"/>
</dbReference>
<keyword evidence="1" id="KW-1133">Transmembrane helix</keyword>
<keyword evidence="1" id="KW-0472">Membrane</keyword>
<evidence type="ECO:0000313" key="4">
    <source>
        <dbReference type="RefSeq" id="XP_013781972.1"/>
    </source>
</evidence>
<name>A0ABM1BH98_LIMPO</name>
<feature type="domain" description="C2H2-type" evidence="2">
    <location>
        <begin position="133"/>
        <end position="157"/>
    </location>
</feature>
<feature type="domain" description="C2H2-type" evidence="2">
    <location>
        <begin position="102"/>
        <end position="125"/>
    </location>
</feature>